<name>A0ABP5SI10_9ACTN</name>
<evidence type="ECO:0000256" key="1">
    <source>
        <dbReference type="ARBA" id="ARBA00006479"/>
    </source>
</evidence>
<dbReference type="SUPFAM" id="SSF53067">
    <property type="entry name" value="Actin-like ATPase domain"/>
    <property type="match status" value="1"/>
</dbReference>
<dbReference type="PANTHER" id="PTHR18964:SF149">
    <property type="entry name" value="BIFUNCTIONAL UDP-N-ACETYLGLUCOSAMINE 2-EPIMERASE_N-ACETYLMANNOSAMINE KINASE"/>
    <property type="match status" value="1"/>
</dbReference>
<sequence length="355" mass="36109">MSQVSKNREAVADRTVVGIDFGGTKIEVALADARGTVLERVRMETRADQGPDQALDRAVAAARRLERLSLRTHGMAVGAYAAVSPGVIQSDRILLAPNLPGWERIALARRLERALGAEKVAVCNDVRAGALAELRFGALRGVDPGVYVSLGTGVAAALTIGGGVVAGAHRAAGEIGYVDPGGAGADAVAEGHAPLEEIVGGKALGERASDLLGVGLTAEALFLRQDAAARRIVRAALGALAVAISNIAVFVDPERIVVGGGMMASADTILPTLTAHLARTVPFPPQVAVAHFVEDASLYGAVALALDHLDAAHGGRHPGDRSGPAGPRRRADPGPAGPQSAAGDPVQCAGASGRR</sequence>
<comment type="caution">
    <text evidence="3">The sequence shown here is derived from an EMBL/GenBank/DDBJ whole genome shotgun (WGS) entry which is preliminary data.</text>
</comment>
<organism evidence="3 4">
    <name type="scientific">Streptomyces cuspidosporus</name>
    <dbReference type="NCBI Taxonomy" id="66882"/>
    <lineage>
        <taxon>Bacteria</taxon>
        <taxon>Bacillati</taxon>
        <taxon>Actinomycetota</taxon>
        <taxon>Actinomycetes</taxon>
        <taxon>Kitasatosporales</taxon>
        <taxon>Streptomycetaceae</taxon>
        <taxon>Streptomyces</taxon>
    </lineage>
</organism>
<dbReference type="Proteomes" id="UP001500253">
    <property type="component" value="Unassembled WGS sequence"/>
</dbReference>
<dbReference type="EMBL" id="BAAASD010000004">
    <property type="protein sequence ID" value="GAA2331741.1"/>
    <property type="molecule type" value="Genomic_DNA"/>
</dbReference>
<dbReference type="Pfam" id="PF00480">
    <property type="entry name" value="ROK"/>
    <property type="match status" value="1"/>
</dbReference>
<dbReference type="InterPro" id="IPR043129">
    <property type="entry name" value="ATPase_NBD"/>
</dbReference>
<evidence type="ECO:0000313" key="3">
    <source>
        <dbReference type="EMBL" id="GAA2331741.1"/>
    </source>
</evidence>
<dbReference type="CDD" id="cd23763">
    <property type="entry name" value="ASKHA_ATPase_ROK"/>
    <property type="match status" value="1"/>
</dbReference>
<keyword evidence="4" id="KW-1185">Reference proteome</keyword>
<proteinExistence type="inferred from homology"/>
<accession>A0ABP5SI10</accession>
<evidence type="ECO:0000256" key="2">
    <source>
        <dbReference type="SAM" id="MobiDB-lite"/>
    </source>
</evidence>
<dbReference type="InterPro" id="IPR000600">
    <property type="entry name" value="ROK"/>
</dbReference>
<dbReference type="RefSeq" id="WP_346173555.1">
    <property type="nucleotide sequence ID" value="NZ_BAAASD010000004.1"/>
</dbReference>
<comment type="similarity">
    <text evidence="1">Belongs to the ROK (NagC/XylR) family.</text>
</comment>
<feature type="region of interest" description="Disordered" evidence="2">
    <location>
        <begin position="313"/>
        <end position="355"/>
    </location>
</feature>
<evidence type="ECO:0000313" key="4">
    <source>
        <dbReference type="Proteomes" id="UP001500253"/>
    </source>
</evidence>
<gene>
    <name evidence="3" type="ORF">GCM10010246_13680</name>
</gene>
<dbReference type="PANTHER" id="PTHR18964">
    <property type="entry name" value="ROK (REPRESSOR, ORF, KINASE) FAMILY"/>
    <property type="match status" value="1"/>
</dbReference>
<dbReference type="Gene3D" id="3.30.420.40">
    <property type="match status" value="2"/>
</dbReference>
<protein>
    <submittedName>
        <fullName evidence="3">ROK family protein</fullName>
    </submittedName>
</protein>
<reference evidence="4" key="1">
    <citation type="journal article" date="2019" name="Int. J. Syst. Evol. Microbiol.">
        <title>The Global Catalogue of Microorganisms (GCM) 10K type strain sequencing project: providing services to taxonomists for standard genome sequencing and annotation.</title>
        <authorList>
            <consortium name="The Broad Institute Genomics Platform"/>
            <consortium name="The Broad Institute Genome Sequencing Center for Infectious Disease"/>
            <person name="Wu L."/>
            <person name="Ma J."/>
        </authorList>
    </citation>
    <scope>NUCLEOTIDE SEQUENCE [LARGE SCALE GENOMIC DNA]</scope>
    <source>
        <strain evidence="4">JCM 4316</strain>
    </source>
</reference>